<dbReference type="PROSITE" id="PS50158">
    <property type="entry name" value="ZF_CCHC"/>
    <property type="match status" value="1"/>
</dbReference>
<organism evidence="4 5">
    <name type="scientific">Folsomia candida</name>
    <name type="common">Springtail</name>
    <dbReference type="NCBI Taxonomy" id="158441"/>
    <lineage>
        <taxon>Eukaryota</taxon>
        <taxon>Metazoa</taxon>
        <taxon>Ecdysozoa</taxon>
        <taxon>Arthropoda</taxon>
        <taxon>Hexapoda</taxon>
        <taxon>Collembola</taxon>
        <taxon>Entomobryomorpha</taxon>
        <taxon>Isotomoidea</taxon>
        <taxon>Isotomidae</taxon>
        <taxon>Proisotominae</taxon>
        <taxon>Folsomia</taxon>
    </lineage>
</organism>
<feature type="domain" description="CCHC-type" evidence="3">
    <location>
        <begin position="111"/>
        <end position="126"/>
    </location>
</feature>
<evidence type="ECO:0000256" key="1">
    <source>
        <dbReference type="PROSITE-ProRule" id="PRU00047"/>
    </source>
</evidence>
<feature type="region of interest" description="Disordered" evidence="2">
    <location>
        <begin position="132"/>
        <end position="154"/>
    </location>
</feature>
<evidence type="ECO:0000313" key="4">
    <source>
        <dbReference type="EMBL" id="OXA42470.1"/>
    </source>
</evidence>
<evidence type="ECO:0000313" key="5">
    <source>
        <dbReference type="Proteomes" id="UP000198287"/>
    </source>
</evidence>
<dbReference type="GO" id="GO:0003676">
    <property type="term" value="F:nucleic acid binding"/>
    <property type="evidence" value="ECO:0007669"/>
    <property type="project" value="InterPro"/>
</dbReference>
<dbReference type="InterPro" id="IPR001878">
    <property type="entry name" value="Znf_CCHC"/>
</dbReference>
<dbReference type="Gene3D" id="4.10.60.10">
    <property type="entry name" value="Zinc finger, CCHC-type"/>
    <property type="match status" value="1"/>
</dbReference>
<evidence type="ECO:0000256" key="2">
    <source>
        <dbReference type="SAM" id="MobiDB-lite"/>
    </source>
</evidence>
<reference evidence="4 5" key="1">
    <citation type="submission" date="2015-12" db="EMBL/GenBank/DDBJ databases">
        <title>The genome of Folsomia candida.</title>
        <authorList>
            <person name="Faddeeva A."/>
            <person name="Derks M.F."/>
            <person name="Anvar Y."/>
            <person name="Smit S."/>
            <person name="Van Straalen N."/>
            <person name="Roelofs D."/>
        </authorList>
    </citation>
    <scope>NUCLEOTIDE SEQUENCE [LARGE SCALE GENOMIC DNA]</scope>
    <source>
        <strain evidence="4 5">VU population</strain>
        <tissue evidence="4">Whole body</tissue>
    </source>
</reference>
<proteinExistence type="predicted"/>
<name>A0A226DBF7_FOLCA</name>
<keyword evidence="5" id="KW-1185">Reference proteome</keyword>
<dbReference type="GO" id="GO:0008270">
    <property type="term" value="F:zinc ion binding"/>
    <property type="evidence" value="ECO:0007669"/>
    <property type="project" value="UniProtKB-KW"/>
</dbReference>
<dbReference type="Proteomes" id="UP000198287">
    <property type="component" value="Unassembled WGS sequence"/>
</dbReference>
<feature type="compositionally biased region" description="Basic residues" evidence="2">
    <location>
        <begin position="132"/>
        <end position="142"/>
    </location>
</feature>
<evidence type="ECO:0000259" key="3">
    <source>
        <dbReference type="PROSITE" id="PS50158"/>
    </source>
</evidence>
<dbReference type="InterPro" id="IPR036875">
    <property type="entry name" value="Znf_CCHC_sf"/>
</dbReference>
<dbReference type="AlphaFoldDB" id="A0A226DBF7"/>
<protein>
    <submittedName>
        <fullName evidence="4">RNA-binding protein lark</fullName>
    </submittedName>
</protein>
<gene>
    <name evidence="4" type="ORF">Fcan01_22738</name>
</gene>
<dbReference type="SUPFAM" id="SSF57756">
    <property type="entry name" value="Retrovirus zinc finger-like domains"/>
    <property type="match status" value="1"/>
</dbReference>
<accession>A0A226DBF7</accession>
<keyword evidence="1" id="KW-0863">Zinc-finger</keyword>
<keyword evidence="1" id="KW-0862">Zinc</keyword>
<comment type="caution">
    <text evidence="4">The sequence shown here is derived from an EMBL/GenBank/DDBJ whole genome shotgun (WGS) entry which is preliminary data.</text>
</comment>
<dbReference type="EMBL" id="LNIX01000026">
    <property type="protein sequence ID" value="OXA42470.1"/>
    <property type="molecule type" value="Genomic_DNA"/>
</dbReference>
<keyword evidence="1" id="KW-0479">Metal-binding</keyword>
<sequence length="169" mass="19226">MSPPVYEQQPGEHIQMFAWRVESAMRLASPNGDVPDVRIFHRILLGLHPSITAVMTTNPTNLEQLFCYGEILDTLLSPDDPFYRTIREHSPVTVTVDNEQFRPQSPTAVQCYRCHDMGHYAAGCTRKRINKPKRKRGCKRLKSTPASPQGRGHVGLKAYTTRIPSRRIN</sequence>